<gene>
    <name evidence="1" type="ORF">EPHNCH_0024</name>
</gene>
<dbReference type="EMBL" id="LANT01000001">
    <property type="protein sequence ID" value="KJV68447.1"/>
    <property type="molecule type" value="Genomic_DNA"/>
</dbReference>
<organism evidence="1 2">
    <name type="scientific">Anaplasma phagocytophilum str. NCH-1</name>
    <dbReference type="NCBI Taxonomy" id="1359161"/>
    <lineage>
        <taxon>Bacteria</taxon>
        <taxon>Pseudomonadati</taxon>
        <taxon>Pseudomonadota</taxon>
        <taxon>Alphaproteobacteria</taxon>
        <taxon>Rickettsiales</taxon>
        <taxon>Anaplasmataceae</taxon>
        <taxon>Anaplasma</taxon>
        <taxon>phagocytophilum group</taxon>
    </lineage>
</organism>
<sequence>MLKVRFIVQAFCLPRDLYVIRILILHRVFESNFRTLHGKAL</sequence>
<name>A0A0F3NL53_ANAPH</name>
<accession>A0A0F3NL53</accession>
<evidence type="ECO:0000313" key="1">
    <source>
        <dbReference type="EMBL" id="KJV68447.1"/>
    </source>
</evidence>
<protein>
    <submittedName>
        <fullName evidence="1">Uncharacterized protein</fullName>
    </submittedName>
</protein>
<evidence type="ECO:0000313" key="2">
    <source>
        <dbReference type="Proteomes" id="UP000033754"/>
    </source>
</evidence>
<dbReference type="Proteomes" id="UP000033754">
    <property type="component" value="Unassembled WGS sequence"/>
</dbReference>
<dbReference type="AlphaFoldDB" id="A0A0F3NL53"/>
<reference evidence="1 2" key="1">
    <citation type="submission" date="2015-01" db="EMBL/GenBank/DDBJ databases">
        <title>Genome Sequencing of Rickettsiales.</title>
        <authorList>
            <person name="Daugherty S.C."/>
            <person name="Su Q."/>
            <person name="Abolude K."/>
            <person name="Beier-Sexton M."/>
            <person name="Carlyon J.A."/>
            <person name="Carter R."/>
            <person name="Day N.P."/>
            <person name="Dumler S.J."/>
            <person name="Dyachenko V."/>
            <person name="Godinez A."/>
            <person name="Kurtti T.J."/>
            <person name="Lichay M."/>
            <person name="Mullins K.E."/>
            <person name="Ott S."/>
            <person name="Pappas-Brown V."/>
            <person name="Paris D.H."/>
            <person name="Patel P."/>
            <person name="Richards A.L."/>
            <person name="Sadzewicz L."/>
            <person name="Sears K."/>
            <person name="Seidman D."/>
            <person name="Sengamalay N."/>
            <person name="Stenos J."/>
            <person name="Tallon L.J."/>
            <person name="Vincent G."/>
            <person name="Fraser C.M."/>
            <person name="Munderloh U."/>
            <person name="Dunning-Hotopp J.C."/>
        </authorList>
    </citation>
    <scope>NUCLEOTIDE SEQUENCE [LARGE SCALE GENOMIC DNA]</scope>
    <source>
        <strain evidence="1 2">NCH-1</strain>
    </source>
</reference>
<comment type="caution">
    <text evidence="1">The sequence shown here is derived from an EMBL/GenBank/DDBJ whole genome shotgun (WGS) entry which is preliminary data.</text>
</comment>
<proteinExistence type="predicted"/>